<name>A0A2R5FV87_NOSCO</name>
<gene>
    <name evidence="1" type="ORF">NIES4072_63880</name>
</gene>
<accession>A0A2R5FV87</accession>
<dbReference type="EMBL" id="BDUD01000001">
    <property type="protein sequence ID" value="GBG22676.1"/>
    <property type="molecule type" value="Genomic_DNA"/>
</dbReference>
<proteinExistence type="predicted"/>
<sequence length="67" mass="7496">MSTQEEQIKAAIVIYGDRIAIASPELNSATELACYKLNQFVDYISTLDPELERHEAITMASSALHFH</sequence>
<dbReference type="OrthoDB" id="490018at2"/>
<dbReference type="Proteomes" id="UP000245124">
    <property type="component" value="Unassembled WGS sequence"/>
</dbReference>
<dbReference type="RefSeq" id="WP_109012357.1">
    <property type="nucleotide sequence ID" value="NZ_BDUD01000001.1"/>
</dbReference>
<comment type="caution">
    <text evidence="1">The sequence shown here is derived from an EMBL/GenBank/DDBJ whole genome shotgun (WGS) entry which is preliminary data.</text>
</comment>
<keyword evidence="2" id="KW-1185">Reference proteome</keyword>
<evidence type="ECO:0000313" key="1">
    <source>
        <dbReference type="EMBL" id="GBG22676.1"/>
    </source>
</evidence>
<organism evidence="1 2">
    <name type="scientific">Nostoc commune NIES-4072</name>
    <dbReference type="NCBI Taxonomy" id="2005467"/>
    <lineage>
        <taxon>Bacteria</taxon>
        <taxon>Bacillati</taxon>
        <taxon>Cyanobacteriota</taxon>
        <taxon>Cyanophyceae</taxon>
        <taxon>Nostocales</taxon>
        <taxon>Nostocaceae</taxon>
        <taxon>Nostoc</taxon>
    </lineage>
</organism>
<reference evidence="1 2" key="1">
    <citation type="submission" date="2017-06" db="EMBL/GenBank/DDBJ databases">
        <title>Genome sequencing of cyanobaciteial culture collection at National Institute for Environmental Studies (NIES).</title>
        <authorList>
            <person name="Hirose Y."/>
            <person name="Shimura Y."/>
            <person name="Fujisawa T."/>
            <person name="Nakamura Y."/>
            <person name="Kawachi M."/>
        </authorList>
    </citation>
    <scope>NUCLEOTIDE SEQUENCE [LARGE SCALE GENOMIC DNA]</scope>
    <source>
        <strain evidence="1 2">NIES-4072</strain>
    </source>
</reference>
<protein>
    <submittedName>
        <fullName evidence="1">Uncharacterized protein</fullName>
    </submittedName>
</protein>
<dbReference type="AlphaFoldDB" id="A0A2R5FV87"/>
<evidence type="ECO:0000313" key="2">
    <source>
        <dbReference type="Proteomes" id="UP000245124"/>
    </source>
</evidence>